<proteinExistence type="inferred from homology"/>
<accession>A0A1F6VA87</accession>
<dbReference type="GO" id="GO:0003977">
    <property type="term" value="F:UDP-N-acetylglucosamine diphosphorylase activity"/>
    <property type="evidence" value="ECO:0007669"/>
    <property type="project" value="UniProtKB-EC"/>
</dbReference>
<dbReference type="PANTHER" id="PTHR43584">
    <property type="entry name" value="NUCLEOTIDYL TRANSFERASE"/>
    <property type="match status" value="1"/>
</dbReference>
<evidence type="ECO:0000256" key="6">
    <source>
        <dbReference type="ARBA" id="ARBA00048247"/>
    </source>
</evidence>
<evidence type="ECO:0000256" key="5">
    <source>
        <dbReference type="ARBA" id="ARBA00023315"/>
    </source>
</evidence>
<dbReference type="GO" id="GO:0019134">
    <property type="term" value="F:glucosamine-1-phosphate N-acetyltransferase activity"/>
    <property type="evidence" value="ECO:0007669"/>
    <property type="project" value="UniProtKB-EC"/>
</dbReference>
<name>A0A1F6VA87_9BACT</name>
<evidence type="ECO:0000256" key="8">
    <source>
        <dbReference type="ARBA" id="ARBA00049628"/>
    </source>
</evidence>
<dbReference type="InterPro" id="IPR029044">
    <property type="entry name" value="Nucleotide-diphossugar_trans"/>
</dbReference>
<dbReference type="PANTHER" id="PTHR43584:SF3">
    <property type="entry name" value="BIFUNCTIONAL PROTEIN GLMU"/>
    <property type="match status" value="1"/>
</dbReference>
<feature type="domain" description="MobA-like NTP transferase" evidence="9">
    <location>
        <begin position="8"/>
        <end position="133"/>
    </location>
</feature>
<gene>
    <name evidence="10" type="ORF">A2642_01610</name>
</gene>
<evidence type="ECO:0000313" key="11">
    <source>
        <dbReference type="Proteomes" id="UP000178700"/>
    </source>
</evidence>
<dbReference type="AlphaFoldDB" id="A0A1F6VA87"/>
<comment type="similarity">
    <text evidence="1">In the C-terminal section; belongs to the transferase hexapeptide repeat family.</text>
</comment>
<comment type="catalytic activity">
    <reaction evidence="6">
        <text>alpha-D-glucosamine 1-phosphate + acetyl-CoA = N-acetyl-alpha-D-glucosamine 1-phosphate + CoA + H(+)</text>
        <dbReference type="Rhea" id="RHEA:13725"/>
        <dbReference type="ChEBI" id="CHEBI:15378"/>
        <dbReference type="ChEBI" id="CHEBI:57287"/>
        <dbReference type="ChEBI" id="CHEBI:57288"/>
        <dbReference type="ChEBI" id="CHEBI:57776"/>
        <dbReference type="ChEBI" id="CHEBI:58516"/>
        <dbReference type="EC" id="2.3.1.157"/>
    </reaction>
</comment>
<comment type="catalytic activity">
    <reaction evidence="7">
        <text>N-acetyl-alpha-D-glucosamine 1-phosphate + UTP + H(+) = UDP-N-acetyl-alpha-D-glucosamine + diphosphate</text>
        <dbReference type="Rhea" id="RHEA:13509"/>
        <dbReference type="ChEBI" id="CHEBI:15378"/>
        <dbReference type="ChEBI" id="CHEBI:33019"/>
        <dbReference type="ChEBI" id="CHEBI:46398"/>
        <dbReference type="ChEBI" id="CHEBI:57705"/>
        <dbReference type="ChEBI" id="CHEBI:57776"/>
        <dbReference type="EC" id="2.7.7.23"/>
    </reaction>
</comment>
<dbReference type="Proteomes" id="UP000178700">
    <property type="component" value="Unassembled WGS sequence"/>
</dbReference>
<comment type="function">
    <text evidence="8">Catalyzes the last two sequential reactions in the de novo biosynthetic pathway for UDP-N-acetylglucosamine (UDP-GlcNAc). The C-terminal domain catalyzes the transfer of acetyl group from acetyl coenzyme A to glucosamine-1-phosphate (GlcN-1-P) to produce N-acetylglucosamine-1-phosphate (GlcNAc-1-P), which is converted into UDP-GlcNAc by the transfer of uridine 5-monophosphate (from uridine 5-triphosphate), a reaction catalyzed by the N-terminal domain.</text>
</comment>
<comment type="caution">
    <text evidence="10">The sequence shown here is derived from an EMBL/GenBank/DDBJ whole genome shotgun (WGS) entry which is preliminary data.</text>
</comment>
<dbReference type="InterPro" id="IPR025877">
    <property type="entry name" value="MobA-like_NTP_Trfase"/>
</dbReference>
<protein>
    <recommendedName>
        <fullName evidence="9">MobA-like NTP transferase domain-containing protein</fullName>
    </recommendedName>
</protein>
<dbReference type="CDD" id="cd02540">
    <property type="entry name" value="GT2_GlmU_N_bac"/>
    <property type="match status" value="1"/>
</dbReference>
<sequence length="250" mass="28541">MDKKVKILILAGGKGNRMQSELPKVLTKVRGESLIKHLLASVKTSGIDEKPVIVVGYGKETVMKELGGGYDYTIQIEQLGTGHAVMAAQKILENSADHIIVLYGDHPLVSPETIKKLMKKHLESEGKITMATFTVPDFESWRAVFYKNFSRIVRNENGEIERDVQYKDTNDEEKKVRELNPCYFCFEAKWLWSHLKILKTDNAQKEYYLTDLVKIAMQEKNKIESIEIDPKEALGVNSKEELEILEKLII</sequence>
<keyword evidence="4" id="KW-0548">Nucleotidyltransferase</keyword>
<evidence type="ECO:0000256" key="3">
    <source>
        <dbReference type="ARBA" id="ARBA00022679"/>
    </source>
</evidence>
<evidence type="ECO:0000256" key="2">
    <source>
        <dbReference type="ARBA" id="ARBA00007947"/>
    </source>
</evidence>
<dbReference type="EMBL" id="MFTJ01000008">
    <property type="protein sequence ID" value="OGI66560.1"/>
    <property type="molecule type" value="Genomic_DNA"/>
</dbReference>
<dbReference type="Pfam" id="PF12804">
    <property type="entry name" value="NTP_transf_3"/>
    <property type="match status" value="1"/>
</dbReference>
<keyword evidence="5" id="KW-0012">Acyltransferase</keyword>
<dbReference type="InterPro" id="IPR050065">
    <property type="entry name" value="GlmU-like"/>
</dbReference>
<evidence type="ECO:0000256" key="7">
    <source>
        <dbReference type="ARBA" id="ARBA00048493"/>
    </source>
</evidence>
<keyword evidence="3" id="KW-0808">Transferase</keyword>
<organism evidence="10 11">
    <name type="scientific">Candidatus Nomurabacteria bacterium RIFCSPHIGHO2_01_FULL_39_10</name>
    <dbReference type="NCBI Taxonomy" id="1801733"/>
    <lineage>
        <taxon>Bacteria</taxon>
        <taxon>Candidatus Nomuraibacteriota</taxon>
    </lineage>
</organism>
<evidence type="ECO:0000256" key="4">
    <source>
        <dbReference type="ARBA" id="ARBA00022695"/>
    </source>
</evidence>
<evidence type="ECO:0000313" key="10">
    <source>
        <dbReference type="EMBL" id="OGI66560.1"/>
    </source>
</evidence>
<dbReference type="SUPFAM" id="SSF53448">
    <property type="entry name" value="Nucleotide-diphospho-sugar transferases"/>
    <property type="match status" value="1"/>
</dbReference>
<reference evidence="10 11" key="1">
    <citation type="journal article" date="2016" name="Nat. Commun.">
        <title>Thousands of microbial genomes shed light on interconnected biogeochemical processes in an aquifer system.</title>
        <authorList>
            <person name="Anantharaman K."/>
            <person name="Brown C.T."/>
            <person name="Hug L.A."/>
            <person name="Sharon I."/>
            <person name="Castelle C.J."/>
            <person name="Probst A.J."/>
            <person name="Thomas B.C."/>
            <person name="Singh A."/>
            <person name="Wilkins M.J."/>
            <person name="Karaoz U."/>
            <person name="Brodie E.L."/>
            <person name="Williams K.H."/>
            <person name="Hubbard S.S."/>
            <person name="Banfield J.F."/>
        </authorList>
    </citation>
    <scope>NUCLEOTIDE SEQUENCE [LARGE SCALE GENOMIC DNA]</scope>
</reference>
<comment type="similarity">
    <text evidence="2">In the N-terminal section; belongs to the N-acetylglucosamine-1-phosphate uridyltransferase family.</text>
</comment>
<evidence type="ECO:0000259" key="9">
    <source>
        <dbReference type="Pfam" id="PF12804"/>
    </source>
</evidence>
<dbReference type="Gene3D" id="3.90.550.10">
    <property type="entry name" value="Spore Coat Polysaccharide Biosynthesis Protein SpsA, Chain A"/>
    <property type="match status" value="1"/>
</dbReference>
<evidence type="ECO:0000256" key="1">
    <source>
        <dbReference type="ARBA" id="ARBA00007707"/>
    </source>
</evidence>